<proteinExistence type="predicted"/>
<dbReference type="PANTHER" id="PTHR21563">
    <property type="entry name" value="ZINC FINGER C3H1 DOMAIN-CONTAINING PROTEIN"/>
    <property type="match status" value="1"/>
</dbReference>
<name>A0A8H7UD24_9FUNG</name>
<feature type="region of interest" description="Disordered" evidence="2">
    <location>
        <begin position="14"/>
        <end position="48"/>
    </location>
</feature>
<dbReference type="EMBL" id="JAEPRA010000015">
    <property type="protein sequence ID" value="KAG2175059.1"/>
    <property type="molecule type" value="Genomic_DNA"/>
</dbReference>
<dbReference type="InterPro" id="IPR039278">
    <property type="entry name" value="Red1"/>
</dbReference>
<feature type="compositionally biased region" description="Acidic residues" evidence="2">
    <location>
        <begin position="216"/>
        <end position="246"/>
    </location>
</feature>
<feature type="compositionally biased region" description="Basic and acidic residues" evidence="2">
    <location>
        <begin position="417"/>
        <end position="427"/>
    </location>
</feature>
<evidence type="ECO:0000256" key="1">
    <source>
        <dbReference type="SAM" id="Coils"/>
    </source>
</evidence>
<comment type="caution">
    <text evidence="4">The sequence shown here is derived from an EMBL/GenBank/DDBJ whole genome shotgun (WGS) entry which is preliminary data.</text>
</comment>
<dbReference type="GO" id="GO:0005634">
    <property type="term" value="C:nucleus"/>
    <property type="evidence" value="ECO:0007669"/>
    <property type="project" value="TreeGrafter"/>
</dbReference>
<dbReference type="PANTHER" id="PTHR21563:SF3">
    <property type="entry name" value="ZINC FINGER C3H1 DOMAIN-CONTAINING PROTEIN"/>
    <property type="match status" value="1"/>
</dbReference>
<feature type="region of interest" description="Disordered" evidence="2">
    <location>
        <begin position="615"/>
        <end position="679"/>
    </location>
</feature>
<feature type="compositionally biased region" description="Polar residues" evidence="2">
    <location>
        <begin position="769"/>
        <end position="778"/>
    </location>
</feature>
<protein>
    <recommendedName>
        <fullName evidence="3">Putative zinc-finger domain-containing protein</fullName>
    </recommendedName>
</protein>
<dbReference type="Proteomes" id="UP000612746">
    <property type="component" value="Unassembled WGS sequence"/>
</dbReference>
<evidence type="ECO:0000313" key="5">
    <source>
        <dbReference type="Proteomes" id="UP000612746"/>
    </source>
</evidence>
<feature type="region of interest" description="Disordered" evidence="2">
    <location>
        <begin position="170"/>
        <end position="246"/>
    </location>
</feature>
<accession>A0A8H7UD24</accession>
<feature type="compositionally biased region" description="Low complexity" evidence="2">
    <location>
        <begin position="433"/>
        <end position="442"/>
    </location>
</feature>
<feature type="region of interest" description="Disordered" evidence="2">
    <location>
        <begin position="758"/>
        <end position="782"/>
    </location>
</feature>
<dbReference type="OrthoDB" id="1922977at2759"/>
<dbReference type="GO" id="GO:0000178">
    <property type="term" value="C:exosome (RNase complex)"/>
    <property type="evidence" value="ECO:0007669"/>
    <property type="project" value="TreeGrafter"/>
</dbReference>
<feature type="compositionally biased region" description="Polar residues" evidence="2">
    <location>
        <begin position="651"/>
        <end position="664"/>
    </location>
</feature>
<reference evidence="4" key="1">
    <citation type="submission" date="2020-12" db="EMBL/GenBank/DDBJ databases">
        <title>Metabolic potential, ecology and presence of endohyphal bacteria is reflected in genomic diversity of Mucoromycotina.</title>
        <authorList>
            <person name="Muszewska A."/>
            <person name="Okrasinska A."/>
            <person name="Steczkiewicz K."/>
            <person name="Drgas O."/>
            <person name="Orlowska M."/>
            <person name="Perlinska-Lenart U."/>
            <person name="Aleksandrzak-Piekarczyk T."/>
            <person name="Szatraj K."/>
            <person name="Zielenkiewicz U."/>
            <person name="Pilsyk S."/>
            <person name="Malc E."/>
            <person name="Mieczkowski P."/>
            <person name="Kruszewska J.S."/>
            <person name="Biernat P."/>
            <person name="Pawlowska J."/>
        </authorList>
    </citation>
    <scope>NUCLEOTIDE SEQUENCE</scope>
    <source>
        <strain evidence="4">WA0000051536</strain>
    </source>
</reference>
<feature type="region of interest" description="Disordered" evidence="2">
    <location>
        <begin position="303"/>
        <end position="335"/>
    </location>
</feature>
<gene>
    <name evidence="4" type="ORF">INT44_007537</name>
</gene>
<dbReference type="AlphaFoldDB" id="A0A8H7UD24"/>
<organism evidence="4 5">
    <name type="scientific">Umbelopsis vinacea</name>
    <dbReference type="NCBI Taxonomy" id="44442"/>
    <lineage>
        <taxon>Eukaryota</taxon>
        <taxon>Fungi</taxon>
        <taxon>Fungi incertae sedis</taxon>
        <taxon>Mucoromycota</taxon>
        <taxon>Mucoromycotina</taxon>
        <taxon>Umbelopsidomycetes</taxon>
        <taxon>Umbelopsidales</taxon>
        <taxon>Umbelopsidaceae</taxon>
        <taxon>Umbelopsis</taxon>
    </lineage>
</organism>
<evidence type="ECO:0000259" key="3">
    <source>
        <dbReference type="Pfam" id="PF10650"/>
    </source>
</evidence>
<dbReference type="InterPro" id="IPR019607">
    <property type="entry name" value="Putative_zinc-finger_domain"/>
</dbReference>
<feature type="region of interest" description="Disordered" evidence="2">
    <location>
        <begin position="370"/>
        <end position="394"/>
    </location>
</feature>
<dbReference type="Pfam" id="PF10650">
    <property type="entry name" value="zf-C3H1"/>
    <property type="match status" value="1"/>
</dbReference>
<feature type="domain" description="Putative zinc-finger" evidence="3">
    <location>
        <begin position="830"/>
        <end position="851"/>
    </location>
</feature>
<feature type="region of interest" description="Disordered" evidence="2">
    <location>
        <begin position="76"/>
        <end position="106"/>
    </location>
</feature>
<feature type="compositionally biased region" description="Polar residues" evidence="2">
    <location>
        <begin position="170"/>
        <end position="187"/>
    </location>
</feature>
<keyword evidence="1" id="KW-0175">Coiled coil</keyword>
<evidence type="ECO:0000313" key="4">
    <source>
        <dbReference type="EMBL" id="KAG2175059.1"/>
    </source>
</evidence>
<sequence length="1270" mass="141906">MLDLSALRAAALQTRRTTSDNGYRDDHEEGEIFDSTGHGGHDQHNHNTHAQENTLTHSYKSQPSISSTTIPQSVINMSQEDSEQKKSSAHHSKGSPVSSATSDDNDVENELVNLSDMGIAPSAFINFGIAEGAIVAFCRKYGLPIPQFAEPNAESIQNMSIQQNTLDQDLKTNNSSLSNTQAQLNSADTDDATKLHPKPYLSTDETKVESNSNTESDMEISDVSDQDQDQDQEEYPELENALDSDVEDMEIEDSVGTSTIIMTAARVDSGDHWADPETHTSSTKSIQTRQELKTGSSLHHIAKSTTQMGDQKAKKVTQRPSTKISKQTKAHRQQDSLIQARNMDLLLDVSRDSEVMTDLAQEFFRPVLPELESQPQSKSERRENEATSAVVAATPDTNALTARFKQIADMKKMIEQMEQSKKKEKILTSDGESPSPSGVGSVTPQLSAISDQSTANTPSITSSPPTVDMQEAAAELVARAQVVVKSANAQQLSALKATDDKNVNQLLESLEQSDQSVIGVREDKSTSTALPTEDVVMADTSLSDKNGTSGINSPFAEYEEQLKSLQQLEDDQDEALRAIEAKIEAMRKQQETMRLQKELARTKALGVRAKLSMLQRASASPKIQSPVFTSKNASTQPSPSPAKRPSPYVEESTSAESRHGSLSRTAVRHQAKRGKFERPDAEAVPNIDVEAARLTMDEIIHYPRNDTLPLFNEIRDRLAKVMSTEGFRVKEKSVHLTDNRHDHIRVIKRPQDFLEYYMQPPSPQEETSDTPSPNQPDVSVNVKDHGRSQDMAEFKPYQSPLHRFRSFQYFGGPTNKSMAYSNPVDTSKNLCAFELAGGTCNDDTCRSRHFRDFDLSPTDVMQDLLTYSRGENDGMQMKDQKTLERMFATMDAARTKQPVTYVRAALDIRRRNLSGNQLQKVSFTPSPARRQEAIKRKKGGQHNVKPVAQKLPMTSALQPMLTGSTVELRYFEVDERNYPTDSKNILGWVRAVVQSLPSTQFADYDKANSKSLDLNAAINILRQALARNPTSDLLWCLYVELWMYRGDEKMFEREMEQAVRNVPYCLDLMWYNVLLASTVEEQLTASDNLLRYFNSDEAIKTIDDDSRSSTLLEILCRQAAILIANDRQLAAKRLLAGVLSSTSVVRTAMKLRDQVLLAACYFHICAYERVPILVFRHHFAKRYQSDQNYAVPLFIVVWNEALAASSFQDVPCVISFERQLEASLADASDADHILFLTVITNMLEFLKRYPQAKSDIAIIKERLETSHFLP</sequence>
<feature type="region of interest" description="Disordered" evidence="2">
    <location>
        <begin position="417"/>
        <end position="444"/>
    </location>
</feature>
<feature type="coiled-coil region" evidence="1">
    <location>
        <begin position="555"/>
        <end position="596"/>
    </location>
</feature>
<evidence type="ECO:0000256" key="2">
    <source>
        <dbReference type="SAM" id="MobiDB-lite"/>
    </source>
</evidence>
<feature type="compositionally biased region" description="Polar residues" evidence="2">
    <location>
        <begin position="615"/>
        <end position="637"/>
    </location>
</feature>
<keyword evidence="5" id="KW-1185">Reference proteome</keyword>